<comment type="caution">
    <text evidence="2">The sequence shown here is derived from an EMBL/GenBank/DDBJ whole genome shotgun (WGS) entry which is preliminary data.</text>
</comment>
<organism evidence="2 3">
    <name type="scientific">Aliterella atlantica CENA595</name>
    <dbReference type="NCBI Taxonomy" id="1618023"/>
    <lineage>
        <taxon>Bacteria</taxon>
        <taxon>Bacillati</taxon>
        <taxon>Cyanobacteriota</taxon>
        <taxon>Cyanophyceae</taxon>
        <taxon>Chroococcidiopsidales</taxon>
        <taxon>Aliterellaceae</taxon>
        <taxon>Aliterella</taxon>
    </lineage>
</organism>
<reference evidence="2 3" key="1">
    <citation type="submission" date="2015-02" db="EMBL/GenBank/DDBJ databases">
        <title>Draft genome of a novel marine cyanobacterium (Chroococcales) isolated from South Atlantic Ocean.</title>
        <authorList>
            <person name="Rigonato J."/>
            <person name="Alvarenga D.O."/>
            <person name="Branco L.H."/>
            <person name="Varani A.M."/>
            <person name="Brandini F.P."/>
            <person name="Fiore M.F."/>
        </authorList>
    </citation>
    <scope>NUCLEOTIDE SEQUENCE [LARGE SCALE GENOMIC DNA]</scope>
    <source>
        <strain evidence="2 3">CENA595</strain>
    </source>
</reference>
<accession>A0A0D8ZV19</accession>
<protein>
    <submittedName>
        <fullName evidence="2">Uncharacterized protein</fullName>
    </submittedName>
</protein>
<keyword evidence="3" id="KW-1185">Reference proteome</keyword>
<name>A0A0D8ZV19_9CYAN</name>
<evidence type="ECO:0000313" key="3">
    <source>
        <dbReference type="Proteomes" id="UP000032452"/>
    </source>
</evidence>
<feature type="region of interest" description="Disordered" evidence="1">
    <location>
        <begin position="42"/>
        <end position="63"/>
    </location>
</feature>
<gene>
    <name evidence="2" type="ORF">UH38_09100</name>
</gene>
<dbReference type="EMBL" id="JYON01000007">
    <property type="protein sequence ID" value="KJH72207.1"/>
    <property type="molecule type" value="Genomic_DNA"/>
</dbReference>
<dbReference type="AlphaFoldDB" id="A0A0D8ZV19"/>
<evidence type="ECO:0000313" key="2">
    <source>
        <dbReference type="EMBL" id="KJH72207.1"/>
    </source>
</evidence>
<evidence type="ECO:0000256" key="1">
    <source>
        <dbReference type="SAM" id="MobiDB-lite"/>
    </source>
</evidence>
<proteinExistence type="predicted"/>
<sequence>MEQQELFKLDAYTSYTTDWQLDTCSGATIISAPEQTQKVVLEQAPPPAPEQPAPEQTTSAPEQKHWVEIYSPSKRKNYSYYRYVWMEGRKLKHLHIGGSSTSLRAIALKEKVLDAIAHLKAPQEIVKLIKGGNG</sequence>
<dbReference type="Proteomes" id="UP000032452">
    <property type="component" value="Unassembled WGS sequence"/>
</dbReference>